<dbReference type="Proteomes" id="UP000287651">
    <property type="component" value="Unassembled WGS sequence"/>
</dbReference>
<evidence type="ECO:0000313" key="3">
    <source>
        <dbReference type="Proteomes" id="UP000287651"/>
    </source>
</evidence>
<dbReference type="AlphaFoldDB" id="A0A426Y3E0"/>
<feature type="region of interest" description="Disordered" evidence="1">
    <location>
        <begin position="1"/>
        <end position="84"/>
    </location>
</feature>
<reference evidence="2 3" key="1">
    <citation type="journal article" date="2014" name="Agronomy (Basel)">
        <title>A Draft Genome Sequence for Ensete ventricosum, the Drought-Tolerant Tree Against Hunger.</title>
        <authorList>
            <person name="Harrison J."/>
            <person name="Moore K.A."/>
            <person name="Paszkiewicz K."/>
            <person name="Jones T."/>
            <person name="Grant M."/>
            <person name="Ambacheew D."/>
            <person name="Muzemil S."/>
            <person name="Studholme D.J."/>
        </authorList>
    </citation>
    <scope>NUCLEOTIDE SEQUENCE [LARGE SCALE GENOMIC DNA]</scope>
</reference>
<proteinExistence type="predicted"/>
<sequence length="226" mass="24866">MVSLSLTRDNHKVGGGRLGIVSSTPATAPTPALRAESRSPSEVQEIPIEEATRRSASRATNGKGPTGPTEETPTPRPKSRSMRELCSVHPGVDDRDYHAIRMSNLPDHAPDAPLEQNLMPLTYREGIWLDGEALVKYIRATQIPKLASNLYTLSSELLMDEAAKAMVLIETELLELTRSKDALRADLPRQAIEDYKKSSGFEMSLARMGRVSLEYGYQLAPVRLLA</sequence>
<evidence type="ECO:0000313" key="2">
    <source>
        <dbReference type="EMBL" id="RRT46298.1"/>
    </source>
</evidence>
<name>A0A426Y3E0_ENSVE</name>
<accession>A0A426Y3E0</accession>
<comment type="caution">
    <text evidence="2">The sequence shown here is derived from an EMBL/GenBank/DDBJ whole genome shotgun (WGS) entry which is preliminary data.</text>
</comment>
<organism evidence="2 3">
    <name type="scientific">Ensete ventricosum</name>
    <name type="common">Abyssinian banana</name>
    <name type="synonym">Musa ensete</name>
    <dbReference type="NCBI Taxonomy" id="4639"/>
    <lineage>
        <taxon>Eukaryota</taxon>
        <taxon>Viridiplantae</taxon>
        <taxon>Streptophyta</taxon>
        <taxon>Embryophyta</taxon>
        <taxon>Tracheophyta</taxon>
        <taxon>Spermatophyta</taxon>
        <taxon>Magnoliopsida</taxon>
        <taxon>Liliopsida</taxon>
        <taxon>Zingiberales</taxon>
        <taxon>Musaceae</taxon>
        <taxon>Ensete</taxon>
    </lineage>
</organism>
<gene>
    <name evidence="2" type="ORF">B296_00039157</name>
</gene>
<dbReference type="EMBL" id="AMZH03015286">
    <property type="protein sequence ID" value="RRT46298.1"/>
    <property type="molecule type" value="Genomic_DNA"/>
</dbReference>
<protein>
    <submittedName>
        <fullName evidence="2">Uncharacterized protein</fullName>
    </submittedName>
</protein>
<evidence type="ECO:0000256" key="1">
    <source>
        <dbReference type="SAM" id="MobiDB-lite"/>
    </source>
</evidence>